<evidence type="ECO:0000256" key="5">
    <source>
        <dbReference type="ARBA" id="ARBA00022989"/>
    </source>
</evidence>
<feature type="transmembrane region" description="Helical" evidence="7">
    <location>
        <begin position="62"/>
        <end position="83"/>
    </location>
</feature>
<dbReference type="AlphaFoldDB" id="A1ZI79"/>
<keyword evidence="5 7" id="KW-1133">Transmembrane helix</keyword>
<feature type="transmembrane region" description="Helical" evidence="7">
    <location>
        <begin position="227"/>
        <end position="249"/>
    </location>
</feature>
<evidence type="ECO:0000313" key="9">
    <source>
        <dbReference type="EMBL" id="EAY29747.1"/>
    </source>
</evidence>
<dbReference type="GO" id="GO:0016780">
    <property type="term" value="F:phosphotransferase activity, for other substituted phosphate groups"/>
    <property type="evidence" value="ECO:0007669"/>
    <property type="project" value="TreeGrafter"/>
</dbReference>
<proteinExistence type="inferred from homology"/>
<comment type="subcellular location">
    <subcellularLocation>
        <location evidence="1">Membrane</location>
        <topology evidence="1">Multi-pass membrane protein</topology>
    </subcellularLocation>
</comment>
<organism evidence="9 10">
    <name type="scientific">Microscilla marina ATCC 23134</name>
    <dbReference type="NCBI Taxonomy" id="313606"/>
    <lineage>
        <taxon>Bacteria</taxon>
        <taxon>Pseudomonadati</taxon>
        <taxon>Bacteroidota</taxon>
        <taxon>Cytophagia</taxon>
        <taxon>Cytophagales</taxon>
        <taxon>Microscillaceae</taxon>
        <taxon>Microscilla</taxon>
    </lineage>
</organism>
<comment type="similarity">
    <text evidence="2">Belongs to the bacterial sugar transferase family.</text>
</comment>
<dbReference type="InterPro" id="IPR017473">
    <property type="entry name" value="Undecaprenyl-P_gluc_Ptfrase"/>
</dbReference>
<dbReference type="Gene3D" id="3.40.50.720">
    <property type="entry name" value="NAD(P)-binding Rossmann-like Domain"/>
    <property type="match status" value="1"/>
</dbReference>
<dbReference type="InterPro" id="IPR017475">
    <property type="entry name" value="EPS_sugar_tfrase"/>
</dbReference>
<dbReference type="GO" id="GO:0016020">
    <property type="term" value="C:membrane"/>
    <property type="evidence" value="ECO:0007669"/>
    <property type="project" value="UniProtKB-SubCell"/>
</dbReference>
<reference evidence="9 10" key="1">
    <citation type="submission" date="2007-01" db="EMBL/GenBank/DDBJ databases">
        <authorList>
            <person name="Haygood M."/>
            <person name="Podell S."/>
            <person name="Anderson C."/>
            <person name="Hopkinson B."/>
            <person name="Roe K."/>
            <person name="Barbeau K."/>
            <person name="Gaasterland T."/>
            <person name="Ferriera S."/>
            <person name="Johnson J."/>
            <person name="Kravitz S."/>
            <person name="Beeson K."/>
            <person name="Sutton G."/>
            <person name="Rogers Y.-H."/>
            <person name="Friedman R."/>
            <person name="Frazier M."/>
            <person name="Venter J.C."/>
        </authorList>
    </citation>
    <scope>NUCLEOTIDE SEQUENCE [LARGE SCALE GENOMIC DNA]</scope>
    <source>
        <strain evidence="9 10">ATCC 23134</strain>
    </source>
</reference>
<evidence type="ECO:0000256" key="7">
    <source>
        <dbReference type="SAM" id="Phobius"/>
    </source>
</evidence>
<dbReference type="Pfam" id="PF02397">
    <property type="entry name" value="Bac_transf"/>
    <property type="match status" value="1"/>
</dbReference>
<keyword evidence="3" id="KW-0808">Transferase</keyword>
<evidence type="ECO:0000313" key="10">
    <source>
        <dbReference type="Proteomes" id="UP000004095"/>
    </source>
</evidence>
<protein>
    <submittedName>
        <fullName evidence="9">Capsular polysaccharide biosynthesis protein</fullName>
    </submittedName>
</protein>
<evidence type="ECO:0000256" key="1">
    <source>
        <dbReference type="ARBA" id="ARBA00004141"/>
    </source>
</evidence>
<comment type="caution">
    <text evidence="9">The sequence shown here is derived from an EMBL/GenBank/DDBJ whole genome shotgun (WGS) entry which is preliminary data.</text>
</comment>
<evidence type="ECO:0000259" key="8">
    <source>
        <dbReference type="Pfam" id="PF02397"/>
    </source>
</evidence>
<sequence length="413" mass="47627">MIFFNIIWIFVSVLLDNHEKNRMATDAAIVKKIAKGLGLHIATIATILLFLKAVYFSRLHLVYTYALFGALIIAWRISFIYFLRSYRTKGYNFRSYVIAGISSSGQSLLQLYNKHPEFGYRFMGYFDNKVARDGVVGKICDIKNYVKENNIDEIYCSVSDIDKSYVKDLVKFGDQNMVRVKLLSSSQDSTTAQKLFAVQYGSLNVFSFRHEPLNDSFSKVSKRIFDIVFSSLVMICIHSWLIPIIAILIKMDSKGPVFFKQKRTGRDGKEFWCLKFRTMKVNNDSDSKQATKNDSRITPLGAFLRKSSIDELPQFINTFLGDMSVVGPRPHMLKHTEYYSQEVDKFMVRHLVKPGITGLAQTKGFRGETKEVSAMKNRVRMDVFYVENWSLFLDIKIIFMTVFNMVRGEKNAY</sequence>
<dbReference type="NCBIfam" id="TIGR03025">
    <property type="entry name" value="EPS_sugtrans"/>
    <property type="match status" value="1"/>
</dbReference>
<keyword evidence="10" id="KW-1185">Reference proteome</keyword>
<feature type="transmembrane region" description="Helical" evidence="7">
    <location>
        <begin position="37"/>
        <end position="56"/>
    </location>
</feature>
<dbReference type="InterPro" id="IPR003362">
    <property type="entry name" value="Bact_transf"/>
</dbReference>
<dbReference type="PANTHER" id="PTHR30576:SF0">
    <property type="entry name" value="UNDECAPRENYL-PHOSPHATE N-ACETYLGALACTOSAMINYL 1-PHOSPHATE TRANSFERASE-RELATED"/>
    <property type="match status" value="1"/>
</dbReference>
<keyword evidence="4 7" id="KW-0812">Transmembrane</keyword>
<evidence type="ECO:0000256" key="6">
    <source>
        <dbReference type="ARBA" id="ARBA00023136"/>
    </source>
</evidence>
<dbReference type="PANTHER" id="PTHR30576">
    <property type="entry name" value="COLANIC BIOSYNTHESIS UDP-GLUCOSE LIPID CARRIER TRANSFERASE"/>
    <property type="match status" value="1"/>
</dbReference>
<dbReference type="EMBL" id="AAWS01000009">
    <property type="protein sequence ID" value="EAY29747.1"/>
    <property type="molecule type" value="Genomic_DNA"/>
</dbReference>
<dbReference type="eggNOG" id="COG2148">
    <property type="taxonomic scope" value="Bacteria"/>
</dbReference>
<feature type="domain" description="Bacterial sugar transferase" evidence="8">
    <location>
        <begin position="222"/>
        <end position="406"/>
    </location>
</feature>
<keyword evidence="6 7" id="KW-0472">Membrane</keyword>
<dbReference type="Pfam" id="PF13727">
    <property type="entry name" value="CoA_binding_3"/>
    <property type="match status" value="1"/>
</dbReference>
<dbReference type="NCBIfam" id="TIGR03023">
    <property type="entry name" value="WcaJ_sugtrans"/>
    <property type="match status" value="1"/>
</dbReference>
<accession>A1ZI79</accession>
<gene>
    <name evidence="9" type="ORF">M23134_05619</name>
</gene>
<evidence type="ECO:0000256" key="4">
    <source>
        <dbReference type="ARBA" id="ARBA00022692"/>
    </source>
</evidence>
<dbReference type="Proteomes" id="UP000004095">
    <property type="component" value="Unassembled WGS sequence"/>
</dbReference>
<evidence type="ECO:0000256" key="3">
    <source>
        <dbReference type="ARBA" id="ARBA00022679"/>
    </source>
</evidence>
<evidence type="ECO:0000256" key="2">
    <source>
        <dbReference type="ARBA" id="ARBA00006464"/>
    </source>
</evidence>
<name>A1ZI79_MICM2</name>